<dbReference type="EMBL" id="GDID01002163">
    <property type="protein sequence ID" value="JAP94443.1"/>
    <property type="molecule type" value="Transcribed_RNA"/>
</dbReference>
<dbReference type="PANTHER" id="PTHR45661">
    <property type="entry name" value="SURFACE ANTIGEN"/>
    <property type="match status" value="1"/>
</dbReference>
<name>A0A146KCF2_9EUKA</name>
<reference evidence="1" key="1">
    <citation type="submission" date="2015-07" db="EMBL/GenBank/DDBJ databases">
        <title>Adaptation to a free-living lifestyle via gene acquisitions in the diplomonad Trepomonas sp. PC1.</title>
        <authorList>
            <person name="Xu F."/>
            <person name="Jerlstrom-Hultqvist J."/>
            <person name="Kolisko M."/>
            <person name="Simpson A.G.B."/>
            <person name="Roger A.J."/>
            <person name="Svard S.G."/>
            <person name="Andersson J.O."/>
        </authorList>
    </citation>
    <scope>NUCLEOTIDE SEQUENCE</scope>
    <source>
        <strain evidence="1">PC1</strain>
    </source>
</reference>
<sequence>IKNTLFIYQQNIFKNQLENINKNKVFNIVAPFLVEIGAATFNKFYNLSFVYAPLLKTVSNFAFMDCHVLRRVDAQPVLIGEKAFSQCNNLTFIDFSQIESFGKNCFNWCNSVVEIYNINATQSNNSFRSMQNLRLVSFEKLQNEQSDFYDCKSIKYVNLPMLKLRLRDNCYVTEW</sequence>
<evidence type="ECO:0000313" key="1">
    <source>
        <dbReference type="EMBL" id="JAP94443.1"/>
    </source>
</evidence>
<dbReference type="InterPro" id="IPR026906">
    <property type="entry name" value="LRR_5"/>
</dbReference>
<dbReference type="InterPro" id="IPR032675">
    <property type="entry name" value="LRR_dom_sf"/>
</dbReference>
<protein>
    <submittedName>
        <fullName evidence="1">Leucine rich repeats-containing protein</fullName>
    </submittedName>
</protein>
<dbReference type="Pfam" id="PF13306">
    <property type="entry name" value="LRR_5"/>
    <property type="match status" value="1"/>
</dbReference>
<feature type="non-terminal residue" evidence="1">
    <location>
        <position position="1"/>
    </location>
</feature>
<dbReference type="SUPFAM" id="SSF52058">
    <property type="entry name" value="L domain-like"/>
    <property type="match status" value="1"/>
</dbReference>
<dbReference type="AlphaFoldDB" id="A0A146KCF2"/>
<organism evidence="1">
    <name type="scientific">Trepomonas sp. PC1</name>
    <dbReference type="NCBI Taxonomy" id="1076344"/>
    <lineage>
        <taxon>Eukaryota</taxon>
        <taxon>Metamonada</taxon>
        <taxon>Diplomonadida</taxon>
        <taxon>Hexamitidae</taxon>
        <taxon>Hexamitinae</taxon>
        <taxon>Trepomonas</taxon>
    </lineage>
</organism>
<dbReference type="Gene3D" id="3.80.10.10">
    <property type="entry name" value="Ribonuclease Inhibitor"/>
    <property type="match status" value="1"/>
</dbReference>
<feature type="non-terminal residue" evidence="1">
    <location>
        <position position="175"/>
    </location>
</feature>
<dbReference type="PANTHER" id="PTHR45661:SF3">
    <property type="entry name" value="IG-LIKE DOMAIN-CONTAINING PROTEIN"/>
    <property type="match status" value="1"/>
</dbReference>
<gene>
    <name evidence="1" type="ORF">TPC1_12900</name>
</gene>
<accession>A0A146KCF2</accession>
<dbReference type="InterPro" id="IPR053139">
    <property type="entry name" value="Surface_bspA-like"/>
</dbReference>
<proteinExistence type="predicted"/>